<dbReference type="SUPFAM" id="SSF75217">
    <property type="entry name" value="alpha/beta knot"/>
    <property type="match status" value="1"/>
</dbReference>
<dbReference type="InterPro" id="IPR002649">
    <property type="entry name" value="tRNA_m1G_MeTrfase_TrmD"/>
</dbReference>
<keyword evidence="7 15" id="KW-0963">Cytoplasm</keyword>
<comment type="similarity">
    <text evidence="3 15 17">Belongs to the RNA methyltransferase TrmD family.</text>
</comment>
<keyword evidence="11 15" id="KW-0819">tRNA processing</keyword>
<evidence type="ECO:0000256" key="6">
    <source>
        <dbReference type="ARBA" id="ARBA00014679"/>
    </source>
</evidence>
<gene>
    <name evidence="15 20" type="primary">trmD</name>
    <name evidence="20" type="ORF">E4650_09600</name>
    <name evidence="19" type="ORF">SAMN04488588_1877</name>
</gene>
<protein>
    <recommendedName>
        <fullName evidence="6 15">tRNA (guanine-N(1)-)-methyltransferase</fullName>
        <ecNumber evidence="5 15">2.1.1.228</ecNumber>
    </recommendedName>
    <alternativeName>
        <fullName evidence="12 15">M1G-methyltransferase</fullName>
    </alternativeName>
    <alternativeName>
        <fullName evidence="13 15">tRNA [GM37] methyltransferase</fullName>
    </alternativeName>
</protein>
<evidence type="ECO:0000313" key="19">
    <source>
        <dbReference type="EMBL" id="SDC82801.1"/>
    </source>
</evidence>
<keyword evidence="9 15" id="KW-0808">Transferase</keyword>
<evidence type="ECO:0000256" key="16">
    <source>
        <dbReference type="PIRSR" id="PIRSR000386-1"/>
    </source>
</evidence>
<dbReference type="GO" id="GO:0002939">
    <property type="term" value="P:tRNA N1-guanine methylation"/>
    <property type="evidence" value="ECO:0007669"/>
    <property type="project" value="TreeGrafter"/>
</dbReference>
<evidence type="ECO:0000256" key="5">
    <source>
        <dbReference type="ARBA" id="ARBA00012807"/>
    </source>
</evidence>
<dbReference type="EMBL" id="SRME01000007">
    <property type="protein sequence ID" value="TGG86891.1"/>
    <property type="molecule type" value="Genomic_DNA"/>
</dbReference>
<evidence type="ECO:0000256" key="10">
    <source>
        <dbReference type="ARBA" id="ARBA00022691"/>
    </source>
</evidence>
<sequence>MKKIDIVSIFPEFVEQYFSFGVIEKALKKNVVEIKSVDLRNYTHDKHKVTDKPGYGGNSGMVMIPQPFYEYYDEYKKRENKKPFVIMPSPQGIKFDNEVSKSLSKKDNLIFFCGRYEGIDKRVYDLVDLEVSVGDFVLTGGELPTLLIVDSLLRFVPDVVGNKESVKKDSFYNGLLDYDHYTRPAEFRNKEVPEVLLSGDHKKIKRFQEKQSLINTAIKRPDLFLKKEFNEHEKKIILEIIQEMQNNAE</sequence>
<dbReference type="HAMAP" id="MF_00605">
    <property type="entry name" value="TrmD"/>
    <property type="match status" value="1"/>
</dbReference>
<name>A0A1G6PS78_9BACT</name>
<feature type="binding site" evidence="15 16">
    <location>
        <position position="114"/>
    </location>
    <ligand>
        <name>S-adenosyl-L-methionine</name>
        <dbReference type="ChEBI" id="CHEBI:59789"/>
    </ligand>
</feature>
<dbReference type="InterPro" id="IPR016009">
    <property type="entry name" value="tRNA_MeTrfase_TRMD/TRM10"/>
</dbReference>
<dbReference type="PIRSF" id="PIRSF000386">
    <property type="entry name" value="tRNA_mtase"/>
    <property type="match status" value="1"/>
</dbReference>
<keyword evidence="10 15" id="KW-0949">S-adenosyl-L-methionine</keyword>
<dbReference type="GO" id="GO:0005829">
    <property type="term" value="C:cytosol"/>
    <property type="evidence" value="ECO:0007669"/>
    <property type="project" value="TreeGrafter"/>
</dbReference>
<dbReference type="EC" id="2.1.1.228" evidence="5 15"/>
<feature type="domain" description="tRNA methyltransferase TRMD/TRM10-type" evidence="18">
    <location>
        <begin position="3"/>
        <end position="225"/>
    </location>
</feature>
<dbReference type="InterPro" id="IPR023148">
    <property type="entry name" value="tRNA_m1G_MeTrfase_C_sf"/>
</dbReference>
<dbReference type="PANTHER" id="PTHR46417">
    <property type="entry name" value="TRNA (GUANINE-N(1)-)-METHYLTRANSFERASE"/>
    <property type="match status" value="1"/>
</dbReference>
<evidence type="ECO:0000256" key="13">
    <source>
        <dbReference type="ARBA" id="ARBA00033392"/>
    </source>
</evidence>
<dbReference type="Proteomes" id="UP000199322">
    <property type="component" value="Unassembled WGS sequence"/>
</dbReference>
<dbReference type="InterPro" id="IPR029028">
    <property type="entry name" value="Alpha/beta_knot_MTases"/>
</dbReference>
<feature type="binding site" evidence="15 16">
    <location>
        <begin position="133"/>
        <end position="138"/>
    </location>
    <ligand>
        <name>S-adenosyl-L-methionine</name>
        <dbReference type="ChEBI" id="CHEBI:59789"/>
    </ligand>
</feature>
<comment type="subcellular location">
    <subcellularLocation>
        <location evidence="2 15 17">Cytoplasm</location>
    </subcellularLocation>
</comment>
<evidence type="ECO:0000256" key="8">
    <source>
        <dbReference type="ARBA" id="ARBA00022603"/>
    </source>
</evidence>
<comment type="subunit">
    <text evidence="4 15 17">Homodimer.</text>
</comment>
<evidence type="ECO:0000256" key="12">
    <source>
        <dbReference type="ARBA" id="ARBA00029736"/>
    </source>
</evidence>
<dbReference type="Gene3D" id="1.10.1270.20">
    <property type="entry name" value="tRNA(m1g37)methyltransferase, domain 2"/>
    <property type="match status" value="1"/>
</dbReference>
<dbReference type="AlphaFoldDB" id="A0A1G6PS78"/>
<evidence type="ECO:0000313" key="20">
    <source>
        <dbReference type="EMBL" id="TGG86891.1"/>
    </source>
</evidence>
<comment type="function">
    <text evidence="1 15 17">Specifically methylates guanosine-37 in various tRNAs.</text>
</comment>
<dbReference type="EMBL" id="FMYV01000009">
    <property type="protein sequence ID" value="SDC82801.1"/>
    <property type="molecule type" value="Genomic_DNA"/>
</dbReference>
<evidence type="ECO:0000256" key="15">
    <source>
        <dbReference type="HAMAP-Rule" id="MF_00605"/>
    </source>
</evidence>
<proteinExistence type="inferred from homology"/>
<accession>A0A1G6PS78</accession>
<keyword evidence="21" id="KW-1185">Reference proteome</keyword>
<evidence type="ECO:0000256" key="9">
    <source>
        <dbReference type="ARBA" id="ARBA00022679"/>
    </source>
</evidence>
<reference evidence="20 22" key="2">
    <citation type="submission" date="2019-04" db="EMBL/GenBank/DDBJ databases">
        <title>Draft genome sequence data and analysis of a Fermenting Bacterium, Geotoga petraea strain HO-Geo1, isolated from heavy-oil petroleum reservoir in Russia.</title>
        <authorList>
            <person name="Grouzdev D.S."/>
            <person name="Semenova E.M."/>
            <person name="Sokolova D.S."/>
            <person name="Tourova T.P."/>
            <person name="Poltaraus A.B."/>
            <person name="Nazina T.N."/>
        </authorList>
    </citation>
    <scope>NUCLEOTIDE SEQUENCE [LARGE SCALE GENOMIC DNA]</scope>
    <source>
        <strain evidence="20 22">HO-Geo1</strain>
    </source>
</reference>
<dbReference type="InterPro" id="IPR029026">
    <property type="entry name" value="tRNA_m1G_MTases_N"/>
</dbReference>
<reference evidence="19 21" key="1">
    <citation type="submission" date="2016-10" db="EMBL/GenBank/DDBJ databases">
        <authorList>
            <person name="de Groot N.N."/>
        </authorList>
    </citation>
    <scope>NUCLEOTIDE SEQUENCE [LARGE SCALE GENOMIC DNA]</scope>
    <source>
        <strain evidence="19 21">WG14</strain>
    </source>
</reference>
<dbReference type="OrthoDB" id="9807416at2"/>
<evidence type="ECO:0000256" key="11">
    <source>
        <dbReference type="ARBA" id="ARBA00022694"/>
    </source>
</evidence>
<dbReference type="Pfam" id="PF01746">
    <property type="entry name" value="tRNA_m1G_MT"/>
    <property type="match status" value="1"/>
</dbReference>
<comment type="catalytic activity">
    <reaction evidence="14 15 17">
        <text>guanosine(37) in tRNA + S-adenosyl-L-methionine = N(1)-methylguanosine(37) in tRNA + S-adenosyl-L-homocysteine + H(+)</text>
        <dbReference type="Rhea" id="RHEA:36899"/>
        <dbReference type="Rhea" id="RHEA-COMP:10145"/>
        <dbReference type="Rhea" id="RHEA-COMP:10147"/>
        <dbReference type="ChEBI" id="CHEBI:15378"/>
        <dbReference type="ChEBI" id="CHEBI:57856"/>
        <dbReference type="ChEBI" id="CHEBI:59789"/>
        <dbReference type="ChEBI" id="CHEBI:73542"/>
        <dbReference type="ChEBI" id="CHEBI:74269"/>
        <dbReference type="EC" id="2.1.1.228"/>
    </reaction>
</comment>
<evidence type="ECO:0000256" key="2">
    <source>
        <dbReference type="ARBA" id="ARBA00004496"/>
    </source>
</evidence>
<evidence type="ECO:0000256" key="1">
    <source>
        <dbReference type="ARBA" id="ARBA00002634"/>
    </source>
</evidence>
<dbReference type="RefSeq" id="WP_091405223.1">
    <property type="nucleotide sequence ID" value="NZ_FMYV01000009.1"/>
</dbReference>
<evidence type="ECO:0000313" key="22">
    <source>
        <dbReference type="Proteomes" id="UP000297288"/>
    </source>
</evidence>
<dbReference type="NCBIfam" id="NF000648">
    <property type="entry name" value="PRK00026.1"/>
    <property type="match status" value="1"/>
</dbReference>
<organism evidence="19 21">
    <name type="scientific">Geotoga petraea</name>
    <dbReference type="NCBI Taxonomy" id="28234"/>
    <lineage>
        <taxon>Bacteria</taxon>
        <taxon>Thermotogati</taxon>
        <taxon>Thermotogota</taxon>
        <taxon>Thermotogae</taxon>
        <taxon>Petrotogales</taxon>
        <taxon>Petrotogaceae</taxon>
        <taxon>Geotoga</taxon>
    </lineage>
</organism>
<evidence type="ECO:0000313" key="21">
    <source>
        <dbReference type="Proteomes" id="UP000199322"/>
    </source>
</evidence>
<evidence type="ECO:0000256" key="4">
    <source>
        <dbReference type="ARBA" id="ARBA00011738"/>
    </source>
</evidence>
<dbReference type="PANTHER" id="PTHR46417:SF1">
    <property type="entry name" value="TRNA (GUANINE-N(1)-)-METHYLTRANSFERASE"/>
    <property type="match status" value="1"/>
</dbReference>
<dbReference type="NCBIfam" id="TIGR00088">
    <property type="entry name" value="trmD"/>
    <property type="match status" value="1"/>
</dbReference>
<dbReference type="STRING" id="28234.SAMN04488588_1877"/>
<dbReference type="Gene3D" id="3.40.1280.10">
    <property type="match status" value="1"/>
</dbReference>
<evidence type="ECO:0000256" key="17">
    <source>
        <dbReference type="RuleBase" id="RU003464"/>
    </source>
</evidence>
<dbReference type="Proteomes" id="UP000297288">
    <property type="component" value="Unassembled WGS sequence"/>
</dbReference>
<evidence type="ECO:0000259" key="18">
    <source>
        <dbReference type="Pfam" id="PF01746"/>
    </source>
</evidence>
<evidence type="ECO:0000256" key="3">
    <source>
        <dbReference type="ARBA" id="ARBA00007630"/>
    </source>
</evidence>
<evidence type="ECO:0000256" key="7">
    <source>
        <dbReference type="ARBA" id="ARBA00022490"/>
    </source>
</evidence>
<keyword evidence="8 15" id="KW-0489">Methyltransferase</keyword>
<evidence type="ECO:0000256" key="14">
    <source>
        <dbReference type="ARBA" id="ARBA00047783"/>
    </source>
</evidence>
<dbReference type="GO" id="GO:0052906">
    <property type="term" value="F:tRNA (guanine(37)-N1)-methyltransferase activity"/>
    <property type="evidence" value="ECO:0007669"/>
    <property type="project" value="UniProtKB-UniRule"/>
</dbReference>
<dbReference type="CDD" id="cd18080">
    <property type="entry name" value="TrmD-like"/>
    <property type="match status" value="1"/>
</dbReference>
<dbReference type="FunFam" id="1.10.1270.20:FF:000001">
    <property type="entry name" value="tRNA (guanine-N(1)-)-methyltransferase"/>
    <property type="match status" value="1"/>
</dbReference>